<evidence type="ECO:0000256" key="3">
    <source>
        <dbReference type="ARBA" id="ARBA00022729"/>
    </source>
</evidence>
<feature type="compositionally biased region" description="Polar residues" evidence="5">
    <location>
        <begin position="506"/>
        <end position="517"/>
    </location>
</feature>
<evidence type="ECO:0000313" key="6">
    <source>
        <dbReference type="EMBL" id="BCX46785.1"/>
    </source>
</evidence>
<dbReference type="Proteomes" id="UP001374893">
    <property type="component" value="Chromosome"/>
</dbReference>
<feature type="region of interest" description="Disordered" evidence="5">
    <location>
        <begin position="1480"/>
        <end position="1499"/>
    </location>
</feature>
<dbReference type="SUPFAM" id="SSF50939">
    <property type="entry name" value="Sialidases"/>
    <property type="match status" value="1"/>
</dbReference>
<dbReference type="InterPro" id="IPR053180">
    <property type="entry name" value="Ca-binding_acidic-repeat"/>
</dbReference>
<feature type="compositionally biased region" description="Acidic residues" evidence="5">
    <location>
        <begin position="523"/>
        <end position="533"/>
    </location>
</feature>
<feature type="compositionally biased region" description="Acidic residues" evidence="5">
    <location>
        <begin position="1137"/>
        <end position="1148"/>
    </location>
</feature>
<feature type="compositionally biased region" description="Polar residues" evidence="5">
    <location>
        <begin position="560"/>
        <end position="572"/>
    </location>
</feature>
<feature type="compositionally biased region" description="Low complexity" evidence="5">
    <location>
        <begin position="496"/>
        <end position="505"/>
    </location>
</feature>
<keyword evidence="3" id="KW-0732">Signal</keyword>
<comment type="subcellular location">
    <subcellularLocation>
        <location evidence="1">Secreted</location>
    </subcellularLocation>
</comment>
<dbReference type="Pfam" id="PF18884">
    <property type="entry name" value="TSP3_bac"/>
    <property type="match status" value="5"/>
</dbReference>
<reference evidence="6 7" key="1">
    <citation type="submission" date="2021-06" db="EMBL/GenBank/DDBJ databases">
        <title>Complete genome of Haloferula helveola possessing various polysaccharide degrading enzymes.</title>
        <authorList>
            <person name="Takami H."/>
            <person name="Huang C."/>
            <person name="Hamasaki K."/>
        </authorList>
    </citation>
    <scope>NUCLEOTIDE SEQUENCE [LARGE SCALE GENOMIC DNA]</scope>
    <source>
        <strain evidence="6 7">CN-1</strain>
    </source>
</reference>
<evidence type="ECO:0000256" key="5">
    <source>
        <dbReference type="SAM" id="MobiDB-lite"/>
    </source>
</evidence>
<feature type="region of interest" description="Disordered" evidence="5">
    <location>
        <begin position="489"/>
        <end position="655"/>
    </location>
</feature>
<dbReference type="InterPro" id="IPR059100">
    <property type="entry name" value="TSP3_bac"/>
</dbReference>
<name>A0ABM7R7K9_9BACT</name>
<feature type="region of interest" description="Disordered" evidence="5">
    <location>
        <begin position="1137"/>
        <end position="1187"/>
    </location>
</feature>
<evidence type="ECO:0000313" key="7">
    <source>
        <dbReference type="Proteomes" id="UP001374893"/>
    </source>
</evidence>
<keyword evidence="4" id="KW-0106">Calcium</keyword>
<gene>
    <name evidence="6" type="ORF">HAHE_06930</name>
</gene>
<organism evidence="6 7">
    <name type="scientific">Haloferula helveola</name>
    <dbReference type="NCBI Taxonomy" id="490095"/>
    <lineage>
        <taxon>Bacteria</taxon>
        <taxon>Pseudomonadati</taxon>
        <taxon>Verrucomicrobiota</taxon>
        <taxon>Verrucomicrobiia</taxon>
        <taxon>Verrucomicrobiales</taxon>
        <taxon>Verrucomicrobiaceae</taxon>
        <taxon>Haloferula</taxon>
    </lineage>
</organism>
<protein>
    <submittedName>
        <fullName evidence="6">LamG domain-containing protein</fullName>
    </submittedName>
</protein>
<accession>A0ABM7R7K9</accession>
<dbReference type="PANTHER" id="PTHR37467">
    <property type="entry name" value="EXPORTED CALCIUM-BINDING GLYCOPROTEIN-RELATED"/>
    <property type="match status" value="1"/>
</dbReference>
<evidence type="ECO:0000256" key="1">
    <source>
        <dbReference type="ARBA" id="ARBA00004613"/>
    </source>
</evidence>
<feature type="compositionally biased region" description="Acidic residues" evidence="5">
    <location>
        <begin position="578"/>
        <end position="590"/>
    </location>
</feature>
<keyword evidence="7" id="KW-1185">Reference proteome</keyword>
<dbReference type="Pfam" id="PF15892">
    <property type="entry name" value="BNR_4"/>
    <property type="match status" value="1"/>
</dbReference>
<dbReference type="PANTHER" id="PTHR37467:SF1">
    <property type="entry name" value="EXPORTED CALCIUM-BINDING GLYCOPROTEIN"/>
    <property type="match status" value="1"/>
</dbReference>
<evidence type="ECO:0000256" key="4">
    <source>
        <dbReference type="ARBA" id="ARBA00022837"/>
    </source>
</evidence>
<dbReference type="RefSeq" id="WP_338688670.1">
    <property type="nucleotide sequence ID" value="NZ_AP024702.1"/>
</dbReference>
<feature type="compositionally biased region" description="Polar residues" evidence="5">
    <location>
        <begin position="1167"/>
        <end position="1181"/>
    </location>
</feature>
<proteinExistence type="predicted"/>
<dbReference type="InterPro" id="IPR036278">
    <property type="entry name" value="Sialidase_sf"/>
</dbReference>
<sequence length="1786" mass="190395">MKNLIFGLGAAGCLTLVSNSQTIYFVDADESNVLIGGAALNPGVNYTVPGRTNGDNLWGYDNDSNFANPTPTGGAVWEGSTNDNVDELSQTITGLTPGAIYVIYALGWTAGSTWDMAAGLTSGSLTDYRDGPAGEYFALGNRFTSYATPVVINQADIFGETKFFSPTIEVGEGNRAAYIVRLGVAVPPPSGEVTGYIDTYAGGERTWFDGLAYEELPPGDDEDGDGLTNSDEVNVHGTDVLNPDTDGDGFDDGTEVAAGKLPTDDTSFPDAAESKTYVDANTGNTTLADGTPYTPEPEGVPSPDNLWELRDSGGAGFGNDGSVYESCGDGGEDAPRLRTTITGLTAYKVYQVYGNFWGPNNATWRFEGSLDNPSGALTRFIGNDGFGSGFTHAPPINIGADGLGSFTDPPLDGHSDVNGFDDNLFFTNNAPNVLIEEGNRDLYLADLGFAFSGAAGEIDVYIDDFAGASSSNRTWYDGVSYIERTLIAGDDEDGDGINNGDELNGSLNGSFGSTPTNPFVADTDGDLISDADEMNAAPPTDPNDVASLPPGTDGDGDNLTAGTEQGLANPTDPTLADTDGDGFTDDEEVAFDPTGAVANDPNLVPDAAESKTYVDAQHTVPGTNGYTTLADGSPFTPEPESPDPAGNDNLWRLRDNAGAGFGNGTVYESNGNGNEDAPRLATVITGLTPNTVYQVYGNFWSAASQSWRLRAGFYDTAGDLEGFVGSHNSPSAMTSASPINRNADGLGSETAAPLDGNADINGFDGNSFFTNTTPLVLIEEGDRDLYEADLGFHVSNGSGEITVFVDDFVNGGGLSRTWYDGVSYIQRPFPIASGDEDGDGLTNDDEINVYGTDPFNANPDGDFWTDDLEVNATYPGDPFDATSYPINVDGLFIDFSSDGQTANFTQQGPEHDLLYQPFLASHEVDSSNQTGTQLIVDRSETFSVPGFTGVPNVTLSVAYTDSSAFTGFPNTIKQMIGREDVDAADYEGNKLELMRDWLGVDPRSGSGGNGDGSLYGPTYLQLTFSGLPAGTYQYRGYHHDTQNIGGDFEILITDPTRAANSLGSFRMTASVAAGTDYQAINPGVGNDPDTLSSTVELLFNSNGVDDVVLVYAVLEDPATFTRSFFGVNAIELTEATDSDGDFIPDSDDPNPGSDDNLIDDDGDNLSNTREWNLGTDFNNPDSDGDGLNDDVETNTNIFVDAGNTGSSPFLADSDGDGASDGDEVSGGFDPNVANVFYIPPAGTEIVSDDGVWTWFNDERAIWHLGKLYTGYVDSNGFPGITQYDPVTMALNRTVLGTPAAQQVDDHNNPSITVRPDGTLLVMYAKHGVEQVYYWRTSLVTEPADIADWGPENASPAQGANVTYNNTFRLSGESDRIYNFSRITNFNPTVSYSDDDGATWTGPIHFIDTGNGGVRPYPQTVSNGTDRIDMIYTDGHPDSVNCSIYHFYYQSGGVTPGDGSVLLSDGTVLDAGSDPKTFADIEGGDPIDHDGDQGDTAGPERGTVVYQYNAAAYGGGDDLDDYLPTGRAWTWDIDYDGGGNPICVFQVQLSNVTGAGGHLGDRIYYYYARWTGTEWQKRLISQGGRPIYSSQRWYGGGITIDPDDPNVVYISSNSVDPTDLTFNGSATGATGDPYLTNTTLNTDDRYEIWRGVTADGGLTFTWEQITVDSDFDNLRPIVPANHGYDRHALWFYGEYNTFQNYSTAVVGLFENVTTELKITDFGFVGGNPANDFYIDVEGGVAGRKVTSSDNLSDPFTDVPTTDDAANRFFISPANRNAIKDFFRVEDQ</sequence>
<evidence type="ECO:0000256" key="2">
    <source>
        <dbReference type="ARBA" id="ARBA00022525"/>
    </source>
</evidence>
<dbReference type="EMBL" id="AP024702">
    <property type="protein sequence ID" value="BCX46785.1"/>
    <property type="molecule type" value="Genomic_DNA"/>
</dbReference>
<keyword evidence="2" id="KW-0964">Secreted</keyword>
<feature type="region of interest" description="Disordered" evidence="5">
    <location>
        <begin position="281"/>
        <end position="300"/>
    </location>
</feature>